<gene>
    <name evidence="15" type="ORF">GCM10023307_12910</name>
</gene>
<dbReference type="PANTHER" id="PTHR30558:SF12">
    <property type="entry name" value="BIOPOLYMER TRANSPORT PROTEIN EXBD"/>
    <property type="match status" value="1"/>
</dbReference>
<evidence type="ECO:0000256" key="4">
    <source>
        <dbReference type="ARBA" id="ARBA00011471"/>
    </source>
</evidence>
<accession>A0ABP9B1W7</accession>
<evidence type="ECO:0000256" key="14">
    <source>
        <dbReference type="SAM" id="Phobius"/>
    </source>
</evidence>
<evidence type="ECO:0000256" key="5">
    <source>
        <dbReference type="ARBA" id="ARBA00022448"/>
    </source>
</evidence>
<evidence type="ECO:0000256" key="12">
    <source>
        <dbReference type="RuleBase" id="RU003879"/>
    </source>
</evidence>
<name>A0ABP9B1W7_9GAMM</name>
<keyword evidence="5 12" id="KW-0813">Transport</keyword>
<evidence type="ECO:0000256" key="3">
    <source>
        <dbReference type="ARBA" id="ARBA00005811"/>
    </source>
</evidence>
<comment type="caution">
    <text evidence="15">The sequence shown here is derived from an EMBL/GenBank/DDBJ whole genome shotgun (WGS) entry which is preliminary data.</text>
</comment>
<feature type="transmembrane region" description="Helical" evidence="14">
    <location>
        <begin position="20"/>
        <end position="42"/>
    </location>
</feature>
<evidence type="ECO:0000256" key="6">
    <source>
        <dbReference type="ARBA" id="ARBA00022475"/>
    </source>
</evidence>
<reference evidence="16" key="1">
    <citation type="journal article" date="2019" name="Int. J. Syst. Evol. Microbiol.">
        <title>The Global Catalogue of Microorganisms (GCM) 10K type strain sequencing project: providing services to taxonomists for standard genome sequencing and annotation.</title>
        <authorList>
            <consortium name="The Broad Institute Genomics Platform"/>
            <consortium name="The Broad Institute Genome Sequencing Center for Infectious Disease"/>
            <person name="Wu L."/>
            <person name="Ma J."/>
        </authorList>
    </citation>
    <scope>NUCLEOTIDE SEQUENCE [LARGE SCALE GENOMIC DNA]</scope>
    <source>
        <strain evidence="16">JCM 18204</strain>
    </source>
</reference>
<protein>
    <submittedName>
        <fullName evidence="15">Biopolymer transporter ExbD</fullName>
    </submittedName>
</protein>
<dbReference type="Gene3D" id="3.30.420.270">
    <property type="match status" value="1"/>
</dbReference>
<dbReference type="Pfam" id="PF02472">
    <property type="entry name" value="ExbD"/>
    <property type="match status" value="1"/>
</dbReference>
<keyword evidence="9 12" id="KW-0653">Protein transport</keyword>
<proteinExistence type="inferred from homology"/>
<dbReference type="RefSeq" id="WP_345302496.1">
    <property type="nucleotide sequence ID" value="NZ_BAABJE010000005.1"/>
</dbReference>
<evidence type="ECO:0000256" key="10">
    <source>
        <dbReference type="ARBA" id="ARBA00022989"/>
    </source>
</evidence>
<evidence type="ECO:0000313" key="15">
    <source>
        <dbReference type="EMBL" id="GAA4789185.1"/>
    </source>
</evidence>
<dbReference type="EMBL" id="BAABJE010000005">
    <property type="protein sequence ID" value="GAA4789185.1"/>
    <property type="molecule type" value="Genomic_DNA"/>
</dbReference>
<keyword evidence="16" id="KW-1185">Reference proteome</keyword>
<evidence type="ECO:0000256" key="13">
    <source>
        <dbReference type="SAM" id="MobiDB-lite"/>
    </source>
</evidence>
<comment type="subcellular location">
    <subcellularLocation>
        <location evidence="2">Cell inner membrane</location>
        <topology evidence="2">Single-pass type II membrane protein</topology>
    </subcellularLocation>
    <subcellularLocation>
        <location evidence="12">Cell membrane</location>
        <topology evidence="12">Single-pass type II membrane protein</topology>
    </subcellularLocation>
</comment>
<evidence type="ECO:0000256" key="8">
    <source>
        <dbReference type="ARBA" id="ARBA00022692"/>
    </source>
</evidence>
<keyword evidence="6" id="KW-1003">Cell membrane</keyword>
<evidence type="ECO:0000256" key="1">
    <source>
        <dbReference type="ARBA" id="ARBA00003540"/>
    </source>
</evidence>
<evidence type="ECO:0000256" key="11">
    <source>
        <dbReference type="ARBA" id="ARBA00023136"/>
    </source>
</evidence>
<dbReference type="InterPro" id="IPR003400">
    <property type="entry name" value="ExbD"/>
</dbReference>
<dbReference type="Proteomes" id="UP001499959">
    <property type="component" value="Unassembled WGS sequence"/>
</dbReference>
<comment type="function">
    <text evidence="1">Involved in the TonB-dependent energy-dependent transport of various receptor-bound substrates.</text>
</comment>
<evidence type="ECO:0000313" key="16">
    <source>
        <dbReference type="Proteomes" id="UP001499959"/>
    </source>
</evidence>
<feature type="compositionally biased region" description="Pro residues" evidence="13">
    <location>
        <begin position="50"/>
        <end position="63"/>
    </location>
</feature>
<evidence type="ECO:0000256" key="7">
    <source>
        <dbReference type="ARBA" id="ARBA00022519"/>
    </source>
</evidence>
<sequence>MAFASNSGSGPMADINVTPLVDVMLVLLIIFMVTAPILSYPIDIDLPQPNRQPPPETEPPPPIKLRIDAAGAVYWNDSTTPISALRNMMQAEVERDPNNQPTLEIDMNEDARYEILAKVLASAKDSDMKKIGFVKK</sequence>
<keyword evidence="11 14" id="KW-0472">Membrane</keyword>
<keyword evidence="10 14" id="KW-1133">Transmembrane helix</keyword>
<feature type="region of interest" description="Disordered" evidence="13">
    <location>
        <begin position="44"/>
        <end position="63"/>
    </location>
</feature>
<keyword evidence="8 12" id="KW-0812">Transmembrane</keyword>
<evidence type="ECO:0000256" key="9">
    <source>
        <dbReference type="ARBA" id="ARBA00022927"/>
    </source>
</evidence>
<comment type="similarity">
    <text evidence="3 12">Belongs to the ExbD/TolR family.</text>
</comment>
<keyword evidence="7" id="KW-0997">Cell inner membrane</keyword>
<dbReference type="PANTHER" id="PTHR30558">
    <property type="entry name" value="EXBD MEMBRANE COMPONENT OF PMF-DRIVEN MACROMOLECULE IMPORT SYSTEM"/>
    <property type="match status" value="1"/>
</dbReference>
<evidence type="ECO:0000256" key="2">
    <source>
        <dbReference type="ARBA" id="ARBA00004249"/>
    </source>
</evidence>
<comment type="subunit">
    <text evidence="4">The accessory proteins ExbB and ExbD seem to form a complex with TonB.</text>
</comment>
<organism evidence="15 16">
    <name type="scientific">Lysobacter hankyongensis</name>
    <dbReference type="NCBI Taxonomy" id="1176535"/>
    <lineage>
        <taxon>Bacteria</taxon>
        <taxon>Pseudomonadati</taxon>
        <taxon>Pseudomonadota</taxon>
        <taxon>Gammaproteobacteria</taxon>
        <taxon>Lysobacterales</taxon>
        <taxon>Lysobacteraceae</taxon>
        <taxon>Lysobacter</taxon>
    </lineage>
</organism>